<feature type="signal peptide" evidence="1">
    <location>
        <begin position="1"/>
        <end position="19"/>
    </location>
</feature>
<accession>A0A4Y6PSR6</accession>
<dbReference type="AlphaFoldDB" id="A0A4Y6PSR6"/>
<organism evidence="2 3">
    <name type="scientific">Persicimonas caeni</name>
    <dbReference type="NCBI Taxonomy" id="2292766"/>
    <lineage>
        <taxon>Bacteria</taxon>
        <taxon>Deltaproteobacteria</taxon>
        <taxon>Bradymonadales</taxon>
        <taxon>Bradymonadaceae</taxon>
        <taxon>Persicimonas</taxon>
    </lineage>
</organism>
<evidence type="ECO:0000313" key="3">
    <source>
        <dbReference type="Proteomes" id="UP000315995"/>
    </source>
</evidence>
<sequence length="795" mass="86911">MFARIVCSLSVAVVLWVLAGCDDASRSSGFCGDGRVSGDEACDGVELGGRDCQSFGFSGGELRCNASCTGYLVSECSGVPDWNGQAPSACFDCSDDEVCVEGRCESICAQGAEASESVAGESLSFDIQRHVVSGQVRMDGQPLTGREPMAELRFINRANRGEFRARVDVLTDREGRYQVELHPGTYDVYVTGVEGFAPVIFAHGEWVASDLVVAGERTLDVDVSGPIHLDMSLDVSQRLRESGALRAVTVERLAQTTSGERYVEVITKTHYDEPMTLTVLPGTYRVRTLSGMLLDGPRTVDEDTSWTVPVDLATVSGQVRLRDDLPQDLMTMVEIRIEGRDEPLVELFLDDGQFSETLVAGDYELRAWVGGLGEDPTLVETQTFSLAGDERIEMTLGEGLVAVRGRVEPVPDQEVPPMVWFTRRGGSPLWHTASVVDGRFETVLPPGDYAVAIDQYEGDRASYLPRTTLRELEVGNTPIDDLLVDLGDIDVRTKVHGTITVDGAPMPDNTLGDDMRGYVAFECLSGERGTCWRVATAQRLGSVLSSAGEAEYEVEIRPGIYRVVLYGGLPTSLEAPHSDALPPGGYVLDPYLEVGDEEMTRDFDMKVVRVSGELTADGGAIPAAEAFSPYVGETYSDETSVFHGPLRVHYPRAHHDRESAAFEFAATGPTGFAFDAFPGQYRFDLSLGGLTNHRRYRHAPGLTRWVEVAEDGDLSWDLPLHHAEVQLTLRGEPWPGEGPQYIVARTALGRYRTSVQADGTATVWWLGEDPTLMYVNHAYLEDRLMVLREGCDVAR</sequence>
<dbReference type="RefSeq" id="WP_141197307.1">
    <property type="nucleotide sequence ID" value="NZ_CP041186.1"/>
</dbReference>
<dbReference type="OrthoDB" id="5490961at2"/>
<evidence type="ECO:0000256" key="1">
    <source>
        <dbReference type="SAM" id="SignalP"/>
    </source>
</evidence>
<dbReference type="PROSITE" id="PS51257">
    <property type="entry name" value="PROKAR_LIPOPROTEIN"/>
    <property type="match status" value="1"/>
</dbReference>
<reference evidence="2 3" key="1">
    <citation type="submission" date="2019-06" db="EMBL/GenBank/DDBJ databases">
        <title>Persicimonas caeni gen. nov., sp. nov., a predatory bacterium isolated from solar saltern.</title>
        <authorList>
            <person name="Wang S."/>
        </authorList>
    </citation>
    <scope>NUCLEOTIDE SEQUENCE [LARGE SCALE GENOMIC DNA]</scope>
    <source>
        <strain evidence="2 3">YN101</strain>
    </source>
</reference>
<accession>A0A5B8Y7M3</accession>
<evidence type="ECO:0000313" key="2">
    <source>
        <dbReference type="EMBL" id="QDG50815.1"/>
    </source>
</evidence>
<name>A0A4Y6PSR6_PERCE</name>
<keyword evidence="1" id="KW-0732">Signal</keyword>
<protein>
    <recommendedName>
        <fullName evidence="4">Carboxypeptidase regulatory-like domain-containing protein</fullName>
    </recommendedName>
</protein>
<gene>
    <name evidence="2" type="ORF">FIV42_08745</name>
</gene>
<proteinExistence type="predicted"/>
<feature type="chain" id="PRO_5030106368" description="Carboxypeptidase regulatory-like domain-containing protein" evidence="1">
    <location>
        <begin position="20"/>
        <end position="795"/>
    </location>
</feature>
<dbReference type="EMBL" id="CP041186">
    <property type="protein sequence ID" value="QDG50815.1"/>
    <property type="molecule type" value="Genomic_DNA"/>
</dbReference>
<dbReference type="Proteomes" id="UP000315995">
    <property type="component" value="Chromosome"/>
</dbReference>
<keyword evidence="3" id="KW-1185">Reference proteome</keyword>
<evidence type="ECO:0008006" key="4">
    <source>
        <dbReference type="Google" id="ProtNLM"/>
    </source>
</evidence>